<accession>A0AA86T7B9</accession>
<proteinExistence type="predicted"/>
<dbReference type="Proteomes" id="UP001179121">
    <property type="component" value="Chromosome"/>
</dbReference>
<sequence>MQANVTRPWNRFKGRIDPLVYRAPRTGADPENGHKWPSIHDRIVRRLERRLGYPWSNHLILGAAILSANRMDLHTIEGRMASCHARLRTFFEVLSLRSMDDWKPKETMIAYLKGELVPDDTDQSRYGFWLSYKSLARYGNQWLQTLSAQQQEKYRPFIFPLIPFEEVRGLRDFEQMRQLARKRRKAETDAIVRQYAQIRAEAHFRLNLITRIRQAMKEAVERAPHDATGEPVFPIAFHYQEGDETLRFRVWDKRSIRLTYPDTFRVEVRRRAHKQRWEFARGNNYLILEFVQAERTGAATPEGLWFVDLIKQKVLGSQRQIKEEEKELRRRWFAAWGYSRDPKLYSPEPFGTYVAGVLTPTIQQGGGHHLVWLMEKTGKILIPLESLYVASLFGLLALDLWTTTGMRINESCQVRLSSDCLARLIFPAPPGAKDQSPRMRYVLQLVPKGERTNTPQNYFIGEETRRLLVKVAKMLTEHYGLKAGQPLPRVPYNKHLARAHRFGKAPYIFQYSSKHLDYKTLTSCVRFLLHGIPLSTVDGTRVVLRPHLFRHAFATHAVQVEKLPIDIVREMLKQKNLAVTDYYSKPTETFLVDASDQYLAKLASHLNVGKAVVRLPEDLKALYEEAHDKVGTLTDVIGGICVSHGFCTAKFACVGCPGKVPDPSRRHQVQHKRQWALRQIAFTKTEGLLAESQRMQQLVRECERELQEMTLIEEYRKDESRVPLIQIDEQPTKR</sequence>
<evidence type="ECO:0000313" key="3">
    <source>
        <dbReference type="EMBL" id="CAI4031683.1"/>
    </source>
</evidence>
<dbReference type="EMBL" id="OX365700">
    <property type="protein sequence ID" value="CAI4031683.1"/>
    <property type="molecule type" value="Genomic_DNA"/>
</dbReference>
<dbReference type="InterPro" id="IPR002104">
    <property type="entry name" value="Integrase_catalytic"/>
</dbReference>
<evidence type="ECO:0000256" key="1">
    <source>
        <dbReference type="ARBA" id="ARBA00023172"/>
    </source>
</evidence>
<dbReference type="RefSeq" id="WP_213041780.1">
    <property type="nucleotide sequence ID" value="NZ_OX365700.1"/>
</dbReference>
<keyword evidence="4" id="KW-1185">Reference proteome</keyword>
<name>A0AA86T7B9_9BACT</name>
<dbReference type="SUPFAM" id="SSF56349">
    <property type="entry name" value="DNA breaking-rejoining enzymes"/>
    <property type="match status" value="1"/>
</dbReference>
<evidence type="ECO:0000259" key="2">
    <source>
        <dbReference type="PROSITE" id="PS51898"/>
    </source>
</evidence>
<reference evidence="3" key="1">
    <citation type="submission" date="2022-10" db="EMBL/GenBank/DDBJ databases">
        <authorList>
            <person name="Koch H."/>
        </authorList>
    </citation>
    <scope>NUCLEOTIDE SEQUENCE</scope>
    <source>
        <strain evidence="3">DNF</strain>
    </source>
</reference>
<dbReference type="InterPro" id="IPR011010">
    <property type="entry name" value="DNA_brk_join_enz"/>
</dbReference>
<evidence type="ECO:0000313" key="4">
    <source>
        <dbReference type="Proteomes" id="UP001179121"/>
    </source>
</evidence>
<dbReference type="AlphaFoldDB" id="A0AA86T7B9"/>
<dbReference type="GO" id="GO:0006310">
    <property type="term" value="P:DNA recombination"/>
    <property type="evidence" value="ECO:0007669"/>
    <property type="project" value="UniProtKB-KW"/>
</dbReference>
<dbReference type="PROSITE" id="PS51898">
    <property type="entry name" value="TYR_RECOMBINASE"/>
    <property type="match status" value="1"/>
</dbReference>
<dbReference type="GO" id="GO:0003677">
    <property type="term" value="F:DNA binding"/>
    <property type="evidence" value="ECO:0007669"/>
    <property type="project" value="InterPro"/>
</dbReference>
<protein>
    <recommendedName>
        <fullName evidence="2">Tyr recombinase domain-containing protein</fullName>
    </recommendedName>
</protein>
<keyword evidence="1" id="KW-0233">DNA recombination</keyword>
<feature type="domain" description="Tyr recombinase" evidence="2">
    <location>
        <begin position="368"/>
        <end position="596"/>
    </location>
</feature>
<organism evidence="3 4">
    <name type="scientific">Nitrospira tepida</name>
    <dbReference type="NCBI Taxonomy" id="2973512"/>
    <lineage>
        <taxon>Bacteria</taxon>
        <taxon>Pseudomonadati</taxon>
        <taxon>Nitrospirota</taxon>
        <taxon>Nitrospiria</taxon>
        <taxon>Nitrospirales</taxon>
        <taxon>Nitrospiraceae</taxon>
        <taxon>Nitrospira</taxon>
    </lineage>
</organism>
<dbReference type="InterPro" id="IPR013762">
    <property type="entry name" value="Integrase-like_cat_sf"/>
</dbReference>
<dbReference type="GO" id="GO:0015074">
    <property type="term" value="P:DNA integration"/>
    <property type="evidence" value="ECO:0007669"/>
    <property type="project" value="InterPro"/>
</dbReference>
<dbReference type="KEGG" id="nti:DNFV4_02102"/>
<gene>
    <name evidence="3" type="ORF">DNFV4_02102</name>
</gene>
<dbReference type="Gene3D" id="1.10.443.10">
    <property type="entry name" value="Intergrase catalytic core"/>
    <property type="match status" value="1"/>
</dbReference>